<reference evidence="8" key="1">
    <citation type="submission" date="2013-04" db="EMBL/GenBank/DDBJ databases">
        <authorList>
            <person name="Qu J."/>
            <person name="Murali S.C."/>
            <person name="Bandaranaike D."/>
            <person name="Bellair M."/>
            <person name="Blankenburg K."/>
            <person name="Chao H."/>
            <person name="Dinh H."/>
            <person name="Doddapaneni H."/>
            <person name="Downs B."/>
            <person name="Dugan-Rocha S."/>
            <person name="Elkadiri S."/>
            <person name="Gnanaolivu R.D."/>
            <person name="Hernandez B."/>
            <person name="Javaid M."/>
            <person name="Jayaseelan J.C."/>
            <person name="Lee S."/>
            <person name="Li M."/>
            <person name="Ming W."/>
            <person name="Munidasa M."/>
            <person name="Muniz J."/>
            <person name="Nguyen L."/>
            <person name="Ongeri F."/>
            <person name="Osuji N."/>
            <person name="Pu L.-L."/>
            <person name="Puazo M."/>
            <person name="Qu C."/>
            <person name="Quiroz J."/>
            <person name="Raj R."/>
            <person name="Weissenberger G."/>
            <person name="Xin Y."/>
            <person name="Zou X."/>
            <person name="Han Y."/>
            <person name="Richards S."/>
            <person name="Worley K."/>
            <person name="Muzny D."/>
            <person name="Gibbs R."/>
        </authorList>
    </citation>
    <scope>NUCLEOTIDE SEQUENCE</scope>
    <source>
        <strain evidence="8">Sampled in the wild</strain>
    </source>
</reference>
<comment type="caution">
    <text evidence="8">The sequence shown here is derived from an EMBL/GenBank/DDBJ whole genome shotgun (WGS) entry which is preliminary data.</text>
</comment>
<evidence type="ECO:0000256" key="5">
    <source>
        <dbReference type="ARBA" id="ARBA00023136"/>
    </source>
</evidence>
<dbReference type="Proteomes" id="UP000792457">
    <property type="component" value="Unassembled WGS sequence"/>
</dbReference>
<evidence type="ECO:0000256" key="2">
    <source>
        <dbReference type="ARBA" id="ARBA00005585"/>
    </source>
</evidence>
<proteinExistence type="inferred from homology"/>
<evidence type="ECO:0000256" key="1">
    <source>
        <dbReference type="ARBA" id="ARBA00004141"/>
    </source>
</evidence>
<dbReference type="PANTHER" id="PTHR46022">
    <property type="entry name" value="PROTEIN PATCHED"/>
    <property type="match status" value="1"/>
</dbReference>
<evidence type="ECO:0000256" key="4">
    <source>
        <dbReference type="ARBA" id="ARBA00022989"/>
    </source>
</evidence>
<reference evidence="8" key="2">
    <citation type="submission" date="2017-10" db="EMBL/GenBank/DDBJ databases">
        <title>Ladona fulva Genome sequencing and assembly.</title>
        <authorList>
            <person name="Murali S."/>
            <person name="Richards S."/>
            <person name="Bandaranaike D."/>
            <person name="Bellair M."/>
            <person name="Blankenburg K."/>
            <person name="Chao H."/>
            <person name="Dinh H."/>
            <person name="Doddapaneni H."/>
            <person name="Dugan-Rocha S."/>
            <person name="Elkadiri S."/>
            <person name="Gnanaolivu R."/>
            <person name="Hernandez B."/>
            <person name="Skinner E."/>
            <person name="Javaid M."/>
            <person name="Lee S."/>
            <person name="Li M."/>
            <person name="Ming W."/>
            <person name="Munidasa M."/>
            <person name="Muniz J."/>
            <person name="Nguyen L."/>
            <person name="Hughes D."/>
            <person name="Osuji N."/>
            <person name="Pu L.-L."/>
            <person name="Puazo M."/>
            <person name="Qu C."/>
            <person name="Quiroz J."/>
            <person name="Raj R."/>
            <person name="Weissenberger G."/>
            <person name="Xin Y."/>
            <person name="Zou X."/>
            <person name="Han Y."/>
            <person name="Worley K."/>
            <person name="Muzny D."/>
            <person name="Gibbs R."/>
        </authorList>
    </citation>
    <scope>NUCLEOTIDE SEQUENCE</scope>
    <source>
        <strain evidence="8">Sampled in the wild</strain>
    </source>
</reference>
<keyword evidence="4 7" id="KW-1133">Transmembrane helix</keyword>
<dbReference type="GO" id="GO:0097108">
    <property type="term" value="F:hedgehog family protein binding"/>
    <property type="evidence" value="ECO:0007669"/>
    <property type="project" value="TreeGrafter"/>
</dbReference>
<dbReference type="EMBL" id="KZ308498">
    <property type="protein sequence ID" value="KAG8230583.1"/>
    <property type="molecule type" value="Genomic_DNA"/>
</dbReference>
<keyword evidence="6" id="KW-0325">Glycoprotein</keyword>
<keyword evidence="5 7" id="KW-0472">Membrane</keyword>
<evidence type="ECO:0000256" key="3">
    <source>
        <dbReference type="ARBA" id="ARBA00022692"/>
    </source>
</evidence>
<dbReference type="PANTHER" id="PTHR46022:SF1">
    <property type="entry name" value="PROTEIN PATCHED"/>
    <property type="match status" value="1"/>
</dbReference>
<protein>
    <submittedName>
        <fullName evidence="8">Uncharacterized protein</fullName>
    </submittedName>
</protein>
<accession>A0A8K0P321</accession>
<dbReference type="GO" id="GO:0005119">
    <property type="term" value="F:smoothened binding"/>
    <property type="evidence" value="ECO:0007669"/>
    <property type="project" value="TreeGrafter"/>
</dbReference>
<dbReference type="OrthoDB" id="5873834at2759"/>
<organism evidence="8 9">
    <name type="scientific">Ladona fulva</name>
    <name type="common">Scarce chaser dragonfly</name>
    <name type="synonym">Libellula fulva</name>
    <dbReference type="NCBI Taxonomy" id="123851"/>
    <lineage>
        <taxon>Eukaryota</taxon>
        <taxon>Metazoa</taxon>
        <taxon>Ecdysozoa</taxon>
        <taxon>Arthropoda</taxon>
        <taxon>Hexapoda</taxon>
        <taxon>Insecta</taxon>
        <taxon>Pterygota</taxon>
        <taxon>Palaeoptera</taxon>
        <taxon>Odonata</taxon>
        <taxon>Epiprocta</taxon>
        <taxon>Anisoptera</taxon>
        <taxon>Libelluloidea</taxon>
        <taxon>Libellulidae</taxon>
        <taxon>Ladona</taxon>
    </lineage>
</organism>
<dbReference type="GO" id="GO:0008158">
    <property type="term" value="F:hedgehog receptor activity"/>
    <property type="evidence" value="ECO:0007669"/>
    <property type="project" value="TreeGrafter"/>
</dbReference>
<feature type="transmembrane region" description="Helical" evidence="7">
    <location>
        <begin position="107"/>
        <end position="126"/>
    </location>
</feature>
<comment type="similarity">
    <text evidence="2">Belongs to the patched family.</text>
</comment>
<gene>
    <name evidence="8" type="ORF">J437_LFUL004496</name>
</gene>
<evidence type="ECO:0000256" key="7">
    <source>
        <dbReference type="SAM" id="Phobius"/>
    </source>
</evidence>
<evidence type="ECO:0000313" key="8">
    <source>
        <dbReference type="EMBL" id="KAG8230583.1"/>
    </source>
</evidence>
<keyword evidence="9" id="KW-1185">Reference proteome</keyword>
<name>A0A8K0P321_LADFU</name>
<keyword evidence="3 7" id="KW-0812">Transmembrane</keyword>
<dbReference type="AlphaFoldDB" id="A0A8K0P321"/>
<dbReference type="GO" id="GO:0045879">
    <property type="term" value="P:negative regulation of smoothened signaling pathway"/>
    <property type="evidence" value="ECO:0007669"/>
    <property type="project" value="TreeGrafter"/>
</dbReference>
<dbReference type="GO" id="GO:0005886">
    <property type="term" value="C:plasma membrane"/>
    <property type="evidence" value="ECO:0007669"/>
    <property type="project" value="TreeGrafter"/>
</dbReference>
<comment type="subcellular location">
    <subcellularLocation>
        <location evidence="1">Membrane</location>
        <topology evidence="1">Multi-pass membrane protein</topology>
    </subcellularLocation>
</comment>
<evidence type="ECO:0000256" key="6">
    <source>
        <dbReference type="ARBA" id="ARBA00023180"/>
    </source>
</evidence>
<sequence length="150" mass="17303">MAQCFLFLTVSIELESRRRRYFKAIFFFREFLTTHINTLHNQRWILYFELPSLLETAILLKFIRNCSIVLYPYLFDEGKATGRRASAWVRSWAQGRLFRLGASLHAHAGKVIFVAALLIATFAVGLKSATSETRVHKLWVEGSKFSEKAA</sequence>
<evidence type="ECO:0000313" key="9">
    <source>
        <dbReference type="Proteomes" id="UP000792457"/>
    </source>
</evidence>